<protein>
    <submittedName>
        <fullName evidence="3">UPF0294 protein</fullName>
    </submittedName>
</protein>
<feature type="signal peptide" evidence="1">
    <location>
        <begin position="1"/>
        <end position="26"/>
    </location>
</feature>
<dbReference type="NCBIfam" id="NF003840">
    <property type="entry name" value="PRK05421.1-2"/>
    <property type="match status" value="1"/>
</dbReference>
<dbReference type="Pfam" id="PF03372">
    <property type="entry name" value="Exo_endo_phos"/>
    <property type="match status" value="1"/>
</dbReference>
<dbReference type="RefSeq" id="WP_055734673.1">
    <property type="nucleotide sequence ID" value="NZ_BMDY01000013.1"/>
</dbReference>
<dbReference type="InterPro" id="IPR036691">
    <property type="entry name" value="Endo/exonu/phosph_ase_sf"/>
</dbReference>
<feature type="chain" id="PRO_5045988033" evidence="1">
    <location>
        <begin position="27"/>
        <end position="273"/>
    </location>
</feature>
<comment type="caution">
    <text evidence="3">The sequence shown here is derived from an EMBL/GenBank/DDBJ whole genome shotgun (WGS) entry which is preliminary data.</text>
</comment>
<dbReference type="SUPFAM" id="SSF56219">
    <property type="entry name" value="DNase I-like"/>
    <property type="match status" value="1"/>
</dbReference>
<dbReference type="InterPro" id="IPR005135">
    <property type="entry name" value="Endo/exonuclease/phosphatase"/>
</dbReference>
<reference evidence="4" key="1">
    <citation type="journal article" date="2019" name="Int. J. Syst. Evol. Microbiol.">
        <title>The Global Catalogue of Microorganisms (GCM) 10K type strain sequencing project: providing services to taxonomists for standard genome sequencing and annotation.</title>
        <authorList>
            <consortium name="The Broad Institute Genomics Platform"/>
            <consortium name="The Broad Institute Genome Sequencing Center for Infectious Disease"/>
            <person name="Wu L."/>
            <person name="Ma J."/>
        </authorList>
    </citation>
    <scope>NUCLEOTIDE SEQUENCE [LARGE SCALE GENOMIC DNA]</scope>
    <source>
        <strain evidence="4">CGMCC 1.10131</strain>
    </source>
</reference>
<keyword evidence="1" id="KW-0732">Signal</keyword>
<evidence type="ECO:0000259" key="2">
    <source>
        <dbReference type="Pfam" id="PF03372"/>
    </source>
</evidence>
<dbReference type="NCBIfam" id="NF003842">
    <property type="entry name" value="PRK05421.1-4"/>
    <property type="match status" value="1"/>
</dbReference>
<keyword evidence="4" id="KW-1185">Reference proteome</keyword>
<dbReference type="EMBL" id="BMDY01000013">
    <property type="protein sequence ID" value="GGB09133.1"/>
    <property type="molecule type" value="Genomic_DNA"/>
</dbReference>
<organism evidence="3 4">
    <name type="scientific">Agarivorans gilvus</name>
    <dbReference type="NCBI Taxonomy" id="680279"/>
    <lineage>
        <taxon>Bacteria</taxon>
        <taxon>Pseudomonadati</taxon>
        <taxon>Pseudomonadota</taxon>
        <taxon>Gammaproteobacteria</taxon>
        <taxon>Alteromonadales</taxon>
        <taxon>Alteromonadaceae</taxon>
        <taxon>Agarivorans</taxon>
    </lineage>
</organism>
<dbReference type="Gene3D" id="3.60.10.10">
    <property type="entry name" value="Endonuclease/exonuclease/phosphatase"/>
    <property type="match status" value="1"/>
</dbReference>
<gene>
    <name evidence="3" type="ORF">GCM10007414_23140</name>
</gene>
<sequence length="273" mass="31596">MRSINVFYKVLYCLTFSSLLCFSAYAQLPACNNQQLSYQPALSTDLQALPNVDDFSVLVWNTYKGQKSTWHQQLSHLSRNVDFMLLQEVSQRQINVWPLSEQWFRYQAKAFEWRGDQLGVMNLAKFASAKSCLVLSPEPWIRLPKSALLQLYRWGDEELLIINVHSINFTLGDEDYQQQLTRLQVWLSHYKGAVILAGDFNTWSEGRLAVLQRFVRSLQLRAARFEPDLRSHFFGKTLDHVFYRGLELKASTSIATDASDHNALVLRLGFVKH</sequence>
<evidence type="ECO:0000313" key="3">
    <source>
        <dbReference type="EMBL" id="GGB09133.1"/>
    </source>
</evidence>
<evidence type="ECO:0000313" key="4">
    <source>
        <dbReference type="Proteomes" id="UP000651977"/>
    </source>
</evidence>
<dbReference type="Proteomes" id="UP000651977">
    <property type="component" value="Unassembled WGS sequence"/>
</dbReference>
<accession>A0ABQ1I2W9</accession>
<evidence type="ECO:0000256" key="1">
    <source>
        <dbReference type="SAM" id="SignalP"/>
    </source>
</evidence>
<feature type="domain" description="Endonuclease/exonuclease/phosphatase" evidence="2">
    <location>
        <begin position="59"/>
        <end position="261"/>
    </location>
</feature>
<name>A0ABQ1I2W9_9ALTE</name>
<proteinExistence type="predicted"/>